<dbReference type="Gene3D" id="3.30.160.20">
    <property type="match status" value="1"/>
</dbReference>
<dbReference type="EC" id="3.1.26.3" evidence="2"/>
<dbReference type="InterPro" id="IPR000999">
    <property type="entry name" value="RNase_III_dom"/>
</dbReference>
<dbReference type="InterPro" id="IPR011907">
    <property type="entry name" value="RNase_III"/>
</dbReference>
<dbReference type="PANTHER" id="PTHR14950:SF37">
    <property type="entry name" value="ENDORIBONUCLEASE DICER"/>
    <property type="match status" value="1"/>
</dbReference>
<evidence type="ECO:0000256" key="3">
    <source>
        <dbReference type="ARBA" id="ARBA00022722"/>
    </source>
</evidence>
<dbReference type="PROSITE" id="PS00517">
    <property type="entry name" value="RNASE_3_1"/>
    <property type="match status" value="1"/>
</dbReference>
<feature type="domain" description="RNase III" evidence="10">
    <location>
        <begin position="6"/>
        <end position="133"/>
    </location>
</feature>
<keyword evidence="3" id="KW-0540">Nuclease</keyword>
<name>A0A6J6E0F1_9ZZZZ</name>
<sequence length="231" mass="25410">MNDDLLAECASRIGHSFSHPELLREALLHRSWQAENDEQSSNERLEFLGDAVLGWVVADIAYHRLGDMPEGKLTDLRRSVVNMYALADIARELKIGEFILLGKGEIAGGGHDKTSILSDTLEALIGAVYLDAGFEAAFDFVQRIMTPAIEKAIPHLEMFDTKTRLQELCARTGRGVPNYRTEGEGPDHERVFTARVFVSGQEFGLGIGRTKKAAEQIAALGAFEALSQHDA</sequence>
<dbReference type="SMART" id="SM00535">
    <property type="entry name" value="RIBOc"/>
    <property type="match status" value="1"/>
</dbReference>
<keyword evidence="7" id="KW-0460">Magnesium</keyword>
<keyword evidence="6" id="KW-0378">Hydrolase</keyword>
<accession>A0A6J6E0F1</accession>
<dbReference type="PANTHER" id="PTHR14950">
    <property type="entry name" value="DICER-RELATED"/>
    <property type="match status" value="1"/>
</dbReference>
<feature type="domain" description="DRBM" evidence="9">
    <location>
        <begin position="160"/>
        <end position="228"/>
    </location>
</feature>
<dbReference type="GO" id="GO:0006364">
    <property type="term" value="P:rRNA processing"/>
    <property type="evidence" value="ECO:0007669"/>
    <property type="project" value="InterPro"/>
</dbReference>
<dbReference type="SUPFAM" id="SSF54768">
    <property type="entry name" value="dsRNA-binding domain-like"/>
    <property type="match status" value="1"/>
</dbReference>
<keyword evidence="4" id="KW-0479">Metal-binding</keyword>
<dbReference type="EMBL" id="CAEZTQ010000027">
    <property type="protein sequence ID" value="CAB4566848.1"/>
    <property type="molecule type" value="Genomic_DNA"/>
</dbReference>
<dbReference type="InterPro" id="IPR014720">
    <property type="entry name" value="dsRBD_dom"/>
</dbReference>
<dbReference type="PROSITE" id="PS50142">
    <property type="entry name" value="RNASE_3_2"/>
    <property type="match status" value="1"/>
</dbReference>
<evidence type="ECO:0000256" key="4">
    <source>
        <dbReference type="ARBA" id="ARBA00022723"/>
    </source>
</evidence>
<organism evidence="11">
    <name type="scientific">freshwater metagenome</name>
    <dbReference type="NCBI Taxonomy" id="449393"/>
    <lineage>
        <taxon>unclassified sequences</taxon>
        <taxon>metagenomes</taxon>
        <taxon>ecological metagenomes</taxon>
    </lineage>
</organism>
<dbReference type="GO" id="GO:0003723">
    <property type="term" value="F:RNA binding"/>
    <property type="evidence" value="ECO:0007669"/>
    <property type="project" value="UniProtKB-KW"/>
</dbReference>
<dbReference type="SUPFAM" id="SSF69065">
    <property type="entry name" value="RNase III domain-like"/>
    <property type="match status" value="1"/>
</dbReference>
<dbReference type="AlphaFoldDB" id="A0A6J6E0F1"/>
<dbReference type="SMART" id="SM00358">
    <property type="entry name" value="DSRM"/>
    <property type="match status" value="1"/>
</dbReference>
<comment type="catalytic activity">
    <reaction evidence="1">
        <text>Endonucleolytic cleavage to 5'-phosphomonoester.</text>
        <dbReference type="EC" id="3.1.26.3"/>
    </reaction>
</comment>
<dbReference type="Pfam" id="PF00035">
    <property type="entry name" value="dsrm"/>
    <property type="match status" value="1"/>
</dbReference>
<evidence type="ECO:0000256" key="8">
    <source>
        <dbReference type="ARBA" id="ARBA00022884"/>
    </source>
</evidence>
<dbReference type="PROSITE" id="PS50137">
    <property type="entry name" value="DS_RBD"/>
    <property type="match status" value="1"/>
</dbReference>
<evidence type="ECO:0000259" key="10">
    <source>
        <dbReference type="PROSITE" id="PS50142"/>
    </source>
</evidence>
<evidence type="ECO:0000256" key="7">
    <source>
        <dbReference type="ARBA" id="ARBA00022842"/>
    </source>
</evidence>
<evidence type="ECO:0000256" key="6">
    <source>
        <dbReference type="ARBA" id="ARBA00022801"/>
    </source>
</evidence>
<dbReference type="InterPro" id="IPR036389">
    <property type="entry name" value="RNase_III_sf"/>
</dbReference>
<dbReference type="NCBIfam" id="TIGR02191">
    <property type="entry name" value="RNaseIII"/>
    <property type="match status" value="1"/>
</dbReference>
<evidence type="ECO:0000256" key="5">
    <source>
        <dbReference type="ARBA" id="ARBA00022759"/>
    </source>
</evidence>
<dbReference type="HAMAP" id="MF_00104">
    <property type="entry name" value="RNase_III"/>
    <property type="match status" value="1"/>
</dbReference>
<gene>
    <name evidence="11" type="ORF">UFOPK1704_00233</name>
</gene>
<dbReference type="GO" id="GO:0046872">
    <property type="term" value="F:metal ion binding"/>
    <property type="evidence" value="ECO:0007669"/>
    <property type="project" value="UniProtKB-KW"/>
</dbReference>
<dbReference type="FunFam" id="1.10.1520.10:FF:000001">
    <property type="entry name" value="Ribonuclease 3"/>
    <property type="match status" value="1"/>
</dbReference>
<evidence type="ECO:0000256" key="1">
    <source>
        <dbReference type="ARBA" id="ARBA00000109"/>
    </source>
</evidence>
<reference evidence="11" key="1">
    <citation type="submission" date="2020-05" db="EMBL/GenBank/DDBJ databases">
        <authorList>
            <person name="Chiriac C."/>
            <person name="Salcher M."/>
            <person name="Ghai R."/>
            <person name="Kavagutti S V."/>
        </authorList>
    </citation>
    <scope>NUCLEOTIDE SEQUENCE</scope>
</reference>
<proteinExistence type="inferred from homology"/>
<keyword evidence="5" id="KW-0255">Endonuclease</keyword>
<evidence type="ECO:0000313" key="11">
    <source>
        <dbReference type="EMBL" id="CAB4566848.1"/>
    </source>
</evidence>
<keyword evidence="8" id="KW-0694">RNA-binding</keyword>
<protein>
    <recommendedName>
        <fullName evidence="2">ribonuclease III</fullName>
        <ecNumber evidence="2">3.1.26.3</ecNumber>
    </recommendedName>
</protein>
<dbReference type="Gene3D" id="1.10.1520.10">
    <property type="entry name" value="Ribonuclease III domain"/>
    <property type="match status" value="1"/>
</dbReference>
<evidence type="ECO:0000259" key="9">
    <source>
        <dbReference type="PROSITE" id="PS50137"/>
    </source>
</evidence>
<dbReference type="CDD" id="cd00593">
    <property type="entry name" value="RIBOc"/>
    <property type="match status" value="1"/>
</dbReference>
<evidence type="ECO:0000256" key="2">
    <source>
        <dbReference type="ARBA" id="ARBA00012177"/>
    </source>
</evidence>
<dbReference type="CDD" id="cd10845">
    <property type="entry name" value="DSRM_RNAse_III_family"/>
    <property type="match status" value="1"/>
</dbReference>
<dbReference type="GO" id="GO:0004525">
    <property type="term" value="F:ribonuclease III activity"/>
    <property type="evidence" value="ECO:0007669"/>
    <property type="project" value="UniProtKB-EC"/>
</dbReference>
<dbReference type="Pfam" id="PF14622">
    <property type="entry name" value="Ribonucleas_3_3"/>
    <property type="match status" value="1"/>
</dbReference>